<accession>A0A5B7X775</accession>
<evidence type="ECO:0000313" key="4">
    <source>
        <dbReference type="Proteomes" id="UP000309016"/>
    </source>
</evidence>
<dbReference type="GO" id="GO:0008713">
    <property type="term" value="F:ADP-heptose-lipopolysaccharide heptosyltransferase activity"/>
    <property type="evidence" value="ECO:0007669"/>
    <property type="project" value="TreeGrafter"/>
</dbReference>
<dbReference type="Gene3D" id="3.40.50.2000">
    <property type="entry name" value="Glycogen Phosphorylase B"/>
    <property type="match status" value="2"/>
</dbReference>
<evidence type="ECO:0000256" key="1">
    <source>
        <dbReference type="ARBA" id="ARBA00022676"/>
    </source>
</evidence>
<dbReference type="GO" id="GO:0009244">
    <property type="term" value="P:lipopolysaccharide core region biosynthetic process"/>
    <property type="evidence" value="ECO:0007669"/>
    <property type="project" value="TreeGrafter"/>
</dbReference>
<dbReference type="KEGG" id="afla:FHG64_16930"/>
<proteinExistence type="predicted"/>
<dbReference type="EMBL" id="CP040812">
    <property type="protein sequence ID" value="QCY70940.1"/>
    <property type="molecule type" value="Genomic_DNA"/>
</dbReference>
<keyword evidence="4" id="KW-1185">Reference proteome</keyword>
<keyword evidence="1" id="KW-0328">Glycosyltransferase</keyword>
<sequence length="359" mass="41081">MKILIIQQKMIGDVLTSSILFEVLRKEFPEARLEYLIYKHTFPVVENNPFIDELIPSEKEDLKPHKFPAFLQRIRKRKYNIIIDVYSKIGTALLCAYSGANTTISYEKWYTKNFYFRVVKRAETPLTPAGLAIENRLRLLTPLIEKGPAQIKPKIYLTTTETTAAKNRLEQAGISGKEMLLMVSVLGSSEAKTYPLPYLATLLDETVEETGAHLLFNYIPKQLPEAQQVFELCNTETKEHIHLEIFGRSLREFMSLTSHCDAIIGNEGGAINMAKALEVPAFAIFSPSINKEDWALFENKATNTSVHLKDFRPGLFEKGSTKKLKKDSEKLYDLFKPEMIWPELKEFLQSIETNKKNSH</sequence>
<dbReference type="RefSeq" id="WP_139067496.1">
    <property type="nucleotide sequence ID" value="NZ_CP040812.1"/>
</dbReference>
<dbReference type="PANTHER" id="PTHR30160:SF7">
    <property type="entry name" value="ADP-HEPTOSE--LPS HEPTOSYLTRANSFERASE 2"/>
    <property type="match status" value="1"/>
</dbReference>
<dbReference type="SUPFAM" id="SSF53756">
    <property type="entry name" value="UDP-Glycosyltransferase/glycogen phosphorylase"/>
    <property type="match status" value="1"/>
</dbReference>
<evidence type="ECO:0000256" key="2">
    <source>
        <dbReference type="ARBA" id="ARBA00022679"/>
    </source>
</evidence>
<name>A0A5B7X775_9FLAO</name>
<dbReference type="PANTHER" id="PTHR30160">
    <property type="entry name" value="TETRAACYLDISACCHARIDE 4'-KINASE-RELATED"/>
    <property type="match status" value="1"/>
</dbReference>
<gene>
    <name evidence="3" type="ORF">FHG64_16930</name>
</gene>
<reference evidence="3 4" key="1">
    <citation type="submission" date="2019-06" db="EMBL/GenBank/DDBJ databases">
        <title>Complete genome sequence of Antarcticibacterium flavum KCTC 52984T from an Antarctic marine sediment.</title>
        <authorList>
            <person name="Lee Y.M."/>
            <person name="Shin S.C."/>
        </authorList>
    </citation>
    <scope>NUCLEOTIDE SEQUENCE [LARGE SCALE GENOMIC DNA]</scope>
    <source>
        <strain evidence="3 4">KCTC 52984</strain>
    </source>
</reference>
<dbReference type="InterPro" id="IPR051199">
    <property type="entry name" value="LPS_LOS_Heptosyltrfase"/>
</dbReference>
<keyword evidence="2 3" id="KW-0808">Transferase</keyword>
<dbReference type="CDD" id="cd03789">
    <property type="entry name" value="GT9_LPS_heptosyltransferase"/>
    <property type="match status" value="1"/>
</dbReference>
<dbReference type="GO" id="GO:0005829">
    <property type="term" value="C:cytosol"/>
    <property type="evidence" value="ECO:0007669"/>
    <property type="project" value="TreeGrafter"/>
</dbReference>
<dbReference type="OrthoDB" id="9772349at2"/>
<protein>
    <submittedName>
        <fullName evidence="3">Glycosyltransferase family 9 protein</fullName>
    </submittedName>
</protein>
<dbReference type="Pfam" id="PF01075">
    <property type="entry name" value="Glyco_transf_9"/>
    <property type="match status" value="1"/>
</dbReference>
<evidence type="ECO:0000313" key="3">
    <source>
        <dbReference type="EMBL" id="QCY70940.1"/>
    </source>
</evidence>
<dbReference type="InterPro" id="IPR002201">
    <property type="entry name" value="Glyco_trans_9"/>
</dbReference>
<organism evidence="3 4">
    <name type="scientific">Antarcticibacterium flavum</name>
    <dbReference type="NCBI Taxonomy" id="2058175"/>
    <lineage>
        <taxon>Bacteria</taxon>
        <taxon>Pseudomonadati</taxon>
        <taxon>Bacteroidota</taxon>
        <taxon>Flavobacteriia</taxon>
        <taxon>Flavobacteriales</taxon>
        <taxon>Flavobacteriaceae</taxon>
        <taxon>Antarcticibacterium</taxon>
    </lineage>
</organism>
<dbReference type="Proteomes" id="UP000309016">
    <property type="component" value="Chromosome"/>
</dbReference>
<dbReference type="AlphaFoldDB" id="A0A5B7X775"/>